<sequence>EKRALLWLYNKSPGISTGIYLWLSDKGQRGF</sequence>
<name>X1VA72_9ZZZZ</name>
<protein>
    <submittedName>
        <fullName evidence="1">Uncharacterized protein</fullName>
    </submittedName>
</protein>
<dbReference type="AlphaFoldDB" id="X1VA72"/>
<evidence type="ECO:0000313" key="1">
    <source>
        <dbReference type="EMBL" id="GAJ02535.1"/>
    </source>
</evidence>
<feature type="non-terminal residue" evidence="1">
    <location>
        <position position="1"/>
    </location>
</feature>
<organism evidence="1">
    <name type="scientific">marine sediment metagenome</name>
    <dbReference type="NCBI Taxonomy" id="412755"/>
    <lineage>
        <taxon>unclassified sequences</taxon>
        <taxon>metagenomes</taxon>
        <taxon>ecological metagenomes</taxon>
    </lineage>
</organism>
<proteinExistence type="predicted"/>
<accession>X1VA72</accession>
<reference evidence="1" key="1">
    <citation type="journal article" date="2014" name="Front. Microbiol.">
        <title>High frequency of phylogenetically diverse reductive dehalogenase-homologous genes in deep subseafloor sedimentary metagenomes.</title>
        <authorList>
            <person name="Kawai M."/>
            <person name="Futagami T."/>
            <person name="Toyoda A."/>
            <person name="Takaki Y."/>
            <person name="Nishi S."/>
            <person name="Hori S."/>
            <person name="Arai W."/>
            <person name="Tsubouchi T."/>
            <person name="Morono Y."/>
            <person name="Uchiyama I."/>
            <person name="Ito T."/>
            <person name="Fujiyama A."/>
            <person name="Inagaki F."/>
            <person name="Takami H."/>
        </authorList>
    </citation>
    <scope>NUCLEOTIDE SEQUENCE</scope>
    <source>
        <strain evidence="1">Expedition CK06-06</strain>
    </source>
</reference>
<gene>
    <name evidence="1" type="ORF">S12H4_28374</name>
</gene>
<comment type="caution">
    <text evidence="1">The sequence shown here is derived from an EMBL/GenBank/DDBJ whole genome shotgun (WGS) entry which is preliminary data.</text>
</comment>
<dbReference type="EMBL" id="BARW01016268">
    <property type="protein sequence ID" value="GAJ02535.1"/>
    <property type="molecule type" value="Genomic_DNA"/>
</dbReference>